<proteinExistence type="inferred from homology"/>
<feature type="transmembrane region" description="Helical" evidence="8">
    <location>
        <begin position="139"/>
        <end position="158"/>
    </location>
</feature>
<comment type="similarity">
    <text evidence="7">Belongs to the type 2 lipid phosphate phosphatase family.</text>
</comment>
<dbReference type="Proteomes" id="UP000695000">
    <property type="component" value="Unplaced"/>
</dbReference>
<name>A0ABM1N679_NICVS</name>
<evidence type="ECO:0000313" key="10">
    <source>
        <dbReference type="Proteomes" id="UP000695000"/>
    </source>
</evidence>
<dbReference type="PANTHER" id="PTHR14969:SF28">
    <property type="entry name" value="DIHYDROSPHINGOSINE 1-PHOSPHATE PHOSPHATASE LCB3-RELATED"/>
    <property type="match status" value="1"/>
</dbReference>
<evidence type="ECO:0000256" key="5">
    <source>
        <dbReference type="ARBA" id="ARBA00022989"/>
    </source>
</evidence>
<dbReference type="Gene3D" id="1.20.144.10">
    <property type="entry name" value="Phosphatidic acid phosphatase type 2/haloperoxidase"/>
    <property type="match status" value="1"/>
</dbReference>
<keyword evidence="6 8" id="KW-0472">Membrane</keyword>
<feature type="transmembrane region" description="Helical" evidence="8">
    <location>
        <begin position="40"/>
        <end position="66"/>
    </location>
</feature>
<feature type="transmembrane region" description="Helical" evidence="8">
    <location>
        <begin position="269"/>
        <end position="289"/>
    </location>
</feature>
<dbReference type="RefSeq" id="XP_017782330.1">
    <property type="nucleotide sequence ID" value="XM_017926841.1"/>
</dbReference>
<evidence type="ECO:0000313" key="11">
    <source>
        <dbReference type="RefSeq" id="XP_017782329.1"/>
    </source>
</evidence>
<dbReference type="InterPro" id="IPR036938">
    <property type="entry name" value="PAP2/HPO_sf"/>
</dbReference>
<evidence type="ECO:0000256" key="3">
    <source>
        <dbReference type="ARBA" id="ARBA00022801"/>
    </source>
</evidence>
<keyword evidence="10" id="KW-1185">Reference proteome</keyword>
<evidence type="ECO:0000259" key="9">
    <source>
        <dbReference type="SMART" id="SM00014"/>
    </source>
</evidence>
<feature type="transmembrane region" description="Helical" evidence="8">
    <location>
        <begin position="170"/>
        <end position="190"/>
    </location>
</feature>
<keyword evidence="4" id="KW-0256">Endoplasmic reticulum</keyword>
<dbReference type="RefSeq" id="XP_017782329.1">
    <property type="nucleotide sequence ID" value="XM_017926840.1"/>
</dbReference>
<dbReference type="CDD" id="cd03388">
    <property type="entry name" value="PAP2_SPPase1"/>
    <property type="match status" value="1"/>
</dbReference>
<reference evidence="11 12" key="1">
    <citation type="submission" date="2025-05" db="UniProtKB">
        <authorList>
            <consortium name="RefSeq"/>
        </authorList>
    </citation>
    <scope>IDENTIFICATION</scope>
    <source>
        <tissue evidence="11 12">Whole Larva</tissue>
    </source>
</reference>
<protein>
    <submittedName>
        <fullName evidence="11 12">Sphingosine-1-phosphate phosphatase 1-like</fullName>
    </submittedName>
</protein>
<evidence type="ECO:0000256" key="6">
    <source>
        <dbReference type="ARBA" id="ARBA00023136"/>
    </source>
</evidence>
<evidence type="ECO:0000256" key="4">
    <source>
        <dbReference type="ARBA" id="ARBA00022824"/>
    </source>
</evidence>
<sequence length="366" mass="42123">MDTIEYLKTSELVFRVQNYFGVQVKEDGKDKREFIVTNRFWHYLFLFGTELGDELFYSIFIPFWFWNIDGYVGRRVVLVWAMAMYTGQAIKDIIRWPRPGYPVIRLQNKWALEYGMPSTHAMVGISIPFSVLLFTLSRYQYNVALGLAFAVTLCTLICMSRLYLGMHTVLDILAGLALAISLMFVLVPSANYIDNYLLTNPTSPIMLLVTSILMIIYHPNSDKWTPTRGDTTMILSVSVGAHIGAWLNYQTGNMSPAELSPPYAIYWPSYYMIGCIILRTILGLALVLATRTIAKKLSYNFFCALLKQDVDDIRKSENTLENKHKNIVEIGCKYVTCWSIGFNILYSIPHIFRMLQIERPNFYTEI</sequence>
<evidence type="ECO:0000313" key="12">
    <source>
        <dbReference type="RefSeq" id="XP_017782330.1"/>
    </source>
</evidence>
<evidence type="ECO:0000256" key="8">
    <source>
        <dbReference type="SAM" id="Phobius"/>
    </source>
</evidence>
<organism evidence="10 11">
    <name type="scientific">Nicrophorus vespilloides</name>
    <name type="common">Boreal carrion beetle</name>
    <dbReference type="NCBI Taxonomy" id="110193"/>
    <lineage>
        <taxon>Eukaryota</taxon>
        <taxon>Metazoa</taxon>
        <taxon>Ecdysozoa</taxon>
        <taxon>Arthropoda</taxon>
        <taxon>Hexapoda</taxon>
        <taxon>Insecta</taxon>
        <taxon>Pterygota</taxon>
        <taxon>Neoptera</taxon>
        <taxon>Endopterygota</taxon>
        <taxon>Coleoptera</taxon>
        <taxon>Polyphaga</taxon>
        <taxon>Staphyliniformia</taxon>
        <taxon>Silphidae</taxon>
        <taxon>Nicrophorinae</taxon>
        <taxon>Nicrophorus</taxon>
    </lineage>
</organism>
<keyword evidence="2 8" id="KW-0812">Transmembrane</keyword>
<keyword evidence="5 8" id="KW-1133">Transmembrane helix</keyword>
<feature type="transmembrane region" description="Helical" evidence="8">
    <location>
        <begin position="111"/>
        <end position="133"/>
    </location>
</feature>
<dbReference type="Pfam" id="PF01569">
    <property type="entry name" value="PAP2"/>
    <property type="match status" value="1"/>
</dbReference>
<comment type="subcellular location">
    <subcellularLocation>
        <location evidence="1">Endoplasmic reticulum membrane</location>
        <topology evidence="1">Multi-pass membrane protein</topology>
    </subcellularLocation>
</comment>
<dbReference type="InterPro" id="IPR000326">
    <property type="entry name" value="PAP2/HPO"/>
</dbReference>
<dbReference type="SUPFAM" id="SSF48317">
    <property type="entry name" value="Acid phosphatase/Vanadium-dependent haloperoxidase"/>
    <property type="match status" value="1"/>
</dbReference>
<gene>
    <name evidence="11 12 13" type="primary">LOC108566787</name>
</gene>
<evidence type="ECO:0000256" key="2">
    <source>
        <dbReference type="ARBA" id="ARBA00022692"/>
    </source>
</evidence>
<dbReference type="PANTHER" id="PTHR14969">
    <property type="entry name" value="SPHINGOSINE-1-PHOSPHATE PHOSPHOHYDROLASE"/>
    <property type="match status" value="1"/>
</dbReference>
<dbReference type="RefSeq" id="XP_017782331.1">
    <property type="nucleotide sequence ID" value="XM_017926842.1"/>
</dbReference>
<evidence type="ECO:0000256" key="1">
    <source>
        <dbReference type="ARBA" id="ARBA00004477"/>
    </source>
</evidence>
<feature type="transmembrane region" description="Helical" evidence="8">
    <location>
        <begin position="202"/>
        <end position="219"/>
    </location>
</feature>
<dbReference type="SMART" id="SM00014">
    <property type="entry name" value="acidPPc"/>
    <property type="match status" value="1"/>
</dbReference>
<evidence type="ECO:0000256" key="7">
    <source>
        <dbReference type="ARBA" id="ARBA00038324"/>
    </source>
</evidence>
<keyword evidence="3" id="KW-0378">Hydrolase</keyword>
<dbReference type="GeneID" id="108566787"/>
<feature type="domain" description="Phosphatidic acid phosphatase type 2/haloperoxidase" evidence="9">
    <location>
        <begin position="72"/>
        <end position="187"/>
    </location>
</feature>
<accession>A0ABM1N679</accession>
<evidence type="ECO:0000313" key="13">
    <source>
        <dbReference type="RefSeq" id="XP_017782331.1"/>
    </source>
</evidence>